<keyword evidence="4 12" id="KW-0285">Flavoprotein</keyword>
<keyword evidence="6 12" id="KW-0819">tRNA processing</keyword>
<evidence type="ECO:0000256" key="4">
    <source>
        <dbReference type="ARBA" id="ARBA00022630"/>
    </source>
</evidence>
<feature type="active site" description="Proton donor" evidence="13">
    <location>
        <position position="112"/>
    </location>
</feature>
<sequence>MTAQKLSNRLTPIYIGPVRIETPVYLAPMSGVTDLPFRTVVRSLGAETVVSEMIASGEALRRTEGTLQRFRAEESEKPHIVQLAGHDPRIMAEAARFCEDMGVDIVDLNFGCPAKKVTNKMCGSALMRDLDQAMAIVDAVVAAVSVPVTVKMRTGWDDDCRNAPDFARRAEAAGIRLVTVHGRTREQKYTGRSDWSFIRRVKDAVSIPVIANGDITTFDDIDACLAQSGADGVMIGRGAQGRPWFMGQAIRYVQDGTRLPDPDLSAQSDILLRHLDEILAHHGSYRGLRVARKHIAWSLTGLRDAARYRARIMASEDVGLTRRLIHDAFSTHIDKDTVAEAA</sequence>
<gene>
    <name evidence="16" type="primary">dusB</name>
    <name evidence="16" type="ORF">HH303_15950</name>
</gene>
<organism evidence="16 17">
    <name type="scientific">Pacificispira spongiicola</name>
    <dbReference type="NCBI Taxonomy" id="2729598"/>
    <lineage>
        <taxon>Bacteria</taxon>
        <taxon>Pseudomonadati</taxon>
        <taxon>Pseudomonadota</taxon>
        <taxon>Alphaproteobacteria</taxon>
        <taxon>Rhodospirillales</taxon>
        <taxon>Rhodospirillaceae</taxon>
        <taxon>Pacificispira</taxon>
    </lineage>
</organism>
<protein>
    <recommendedName>
        <fullName evidence="12">tRNA-dihydrouridine synthase</fullName>
        <ecNumber evidence="12">1.3.1.-</ecNumber>
    </recommendedName>
</protein>
<comment type="function">
    <text evidence="2 12">Catalyzes the synthesis of 5,6-dihydrouridine (D), a modified base found in the D-loop of most tRNAs, via the reduction of the C5-C6 double bond in target uridines.</text>
</comment>
<evidence type="ECO:0000256" key="8">
    <source>
        <dbReference type="ARBA" id="ARBA00022884"/>
    </source>
</evidence>
<feature type="binding site" evidence="14">
    <location>
        <position position="82"/>
    </location>
    <ligand>
        <name>FMN</name>
        <dbReference type="ChEBI" id="CHEBI:58210"/>
    </ligand>
</feature>
<evidence type="ECO:0000256" key="14">
    <source>
        <dbReference type="PIRSR" id="PIRSR006621-2"/>
    </source>
</evidence>
<dbReference type="InterPro" id="IPR018517">
    <property type="entry name" value="tRNA_hU_synthase_CS"/>
</dbReference>
<dbReference type="InterPro" id="IPR001269">
    <property type="entry name" value="DUS_fam"/>
</dbReference>
<evidence type="ECO:0000256" key="3">
    <source>
        <dbReference type="ARBA" id="ARBA00022555"/>
    </source>
</evidence>
<dbReference type="Proteomes" id="UP000539372">
    <property type="component" value="Unassembled WGS sequence"/>
</dbReference>
<evidence type="ECO:0000256" key="13">
    <source>
        <dbReference type="PIRSR" id="PIRSR006621-1"/>
    </source>
</evidence>
<dbReference type="InterPro" id="IPR004652">
    <property type="entry name" value="DusB-like"/>
</dbReference>
<keyword evidence="17" id="KW-1185">Reference proteome</keyword>
<keyword evidence="5 12" id="KW-0288">FMN</keyword>
<evidence type="ECO:0000259" key="15">
    <source>
        <dbReference type="Pfam" id="PF01207"/>
    </source>
</evidence>
<dbReference type="InterPro" id="IPR024036">
    <property type="entry name" value="tRNA-dHydroUridine_Synthase_C"/>
</dbReference>
<comment type="caution">
    <text evidence="16">The sequence shown here is derived from an EMBL/GenBank/DDBJ whole genome shotgun (WGS) entry which is preliminary data.</text>
</comment>
<feature type="domain" description="DUS-like FMN-binding" evidence="15">
    <location>
        <begin position="26"/>
        <end position="319"/>
    </location>
</feature>
<keyword evidence="14" id="KW-0547">Nucleotide-binding</keyword>
<dbReference type="PANTHER" id="PTHR45846">
    <property type="entry name" value="TRNA-DIHYDROURIDINE(47) SYNTHASE [NAD(P)(+)]-LIKE"/>
    <property type="match status" value="1"/>
</dbReference>
<dbReference type="AlphaFoldDB" id="A0A7Y0E3X8"/>
<dbReference type="EMBL" id="JABBNT010000005">
    <property type="protein sequence ID" value="NMM45991.1"/>
    <property type="molecule type" value="Genomic_DNA"/>
</dbReference>
<dbReference type="NCBIfam" id="TIGR00737">
    <property type="entry name" value="nifR3_yhdG"/>
    <property type="match status" value="1"/>
</dbReference>
<dbReference type="PANTHER" id="PTHR45846:SF1">
    <property type="entry name" value="TRNA-DIHYDROURIDINE(47) SYNTHASE [NAD(P)(+)]-LIKE"/>
    <property type="match status" value="1"/>
</dbReference>
<dbReference type="GO" id="GO:0050660">
    <property type="term" value="F:flavin adenine dinucleotide binding"/>
    <property type="evidence" value="ECO:0007669"/>
    <property type="project" value="InterPro"/>
</dbReference>
<evidence type="ECO:0000256" key="12">
    <source>
        <dbReference type="PIRNR" id="PIRNR006621"/>
    </source>
</evidence>
<keyword evidence="8" id="KW-0694">RNA-binding</keyword>
<keyword evidence="9 12" id="KW-0560">Oxidoreductase</keyword>
<dbReference type="GO" id="GO:0017150">
    <property type="term" value="F:tRNA dihydrouridine synthase activity"/>
    <property type="evidence" value="ECO:0007669"/>
    <property type="project" value="InterPro"/>
</dbReference>
<feature type="binding site" evidence="14">
    <location>
        <position position="181"/>
    </location>
    <ligand>
        <name>FMN</name>
        <dbReference type="ChEBI" id="CHEBI:58210"/>
    </ligand>
</feature>
<dbReference type="PROSITE" id="PS01136">
    <property type="entry name" value="UPF0034"/>
    <property type="match status" value="1"/>
</dbReference>
<keyword evidence="7" id="KW-0521">NADP</keyword>
<evidence type="ECO:0000313" key="16">
    <source>
        <dbReference type="EMBL" id="NMM45991.1"/>
    </source>
</evidence>
<comment type="similarity">
    <text evidence="12">Belongs to the dus family.</text>
</comment>
<feature type="binding site" evidence="14">
    <location>
        <begin position="236"/>
        <end position="237"/>
    </location>
    <ligand>
        <name>FMN</name>
        <dbReference type="ChEBI" id="CHEBI:58210"/>
    </ligand>
</feature>
<evidence type="ECO:0000256" key="6">
    <source>
        <dbReference type="ARBA" id="ARBA00022694"/>
    </source>
</evidence>
<proteinExistence type="inferred from homology"/>
<dbReference type="PIRSF" id="PIRSF006621">
    <property type="entry name" value="Dus"/>
    <property type="match status" value="1"/>
</dbReference>
<evidence type="ECO:0000313" key="17">
    <source>
        <dbReference type="Proteomes" id="UP000539372"/>
    </source>
</evidence>
<comment type="catalytic activity">
    <reaction evidence="11">
        <text>a 5,6-dihydrouridine in tRNA + NAD(+) = a uridine in tRNA + NADH + H(+)</text>
        <dbReference type="Rhea" id="RHEA:54452"/>
        <dbReference type="Rhea" id="RHEA-COMP:13339"/>
        <dbReference type="Rhea" id="RHEA-COMP:13887"/>
        <dbReference type="ChEBI" id="CHEBI:15378"/>
        <dbReference type="ChEBI" id="CHEBI:57540"/>
        <dbReference type="ChEBI" id="CHEBI:57945"/>
        <dbReference type="ChEBI" id="CHEBI:65315"/>
        <dbReference type="ChEBI" id="CHEBI:74443"/>
    </reaction>
</comment>
<dbReference type="InterPro" id="IPR035587">
    <property type="entry name" value="DUS-like_FMN-bd"/>
</dbReference>
<dbReference type="GO" id="GO:0000049">
    <property type="term" value="F:tRNA binding"/>
    <property type="evidence" value="ECO:0007669"/>
    <property type="project" value="UniProtKB-KW"/>
</dbReference>
<evidence type="ECO:0000256" key="1">
    <source>
        <dbReference type="ARBA" id="ARBA00001917"/>
    </source>
</evidence>
<accession>A0A7Y0E3X8</accession>
<keyword evidence="3" id="KW-0820">tRNA-binding</keyword>
<dbReference type="EC" id="1.3.1.-" evidence="12"/>
<evidence type="ECO:0000256" key="11">
    <source>
        <dbReference type="ARBA" id="ARBA00048802"/>
    </source>
</evidence>
<dbReference type="Gene3D" id="3.20.20.70">
    <property type="entry name" value="Aldolase class I"/>
    <property type="match status" value="1"/>
</dbReference>
<dbReference type="Pfam" id="PF01207">
    <property type="entry name" value="Dus"/>
    <property type="match status" value="1"/>
</dbReference>
<evidence type="ECO:0000256" key="7">
    <source>
        <dbReference type="ARBA" id="ARBA00022857"/>
    </source>
</evidence>
<evidence type="ECO:0000256" key="2">
    <source>
        <dbReference type="ARBA" id="ARBA00002790"/>
    </source>
</evidence>
<dbReference type="SUPFAM" id="SSF51395">
    <property type="entry name" value="FMN-linked oxidoreductases"/>
    <property type="match status" value="1"/>
</dbReference>
<dbReference type="InterPro" id="IPR013785">
    <property type="entry name" value="Aldolase_TIM"/>
</dbReference>
<dbReference type="Gene3D" id="1.10.1200.80">
    <property type="entry name" value="Putative flavin oxidoreducatase, domain 2"/>
    <property type="match status" value="1"/>
</dbReference>
<reference evidence="16 17" key="1">
    <citation type="submission" date="2020-04" db="EMBL/GenBank/DDBJ databases">
        <title>Rhodospirillaceae bacterium KN72 isolated from deep sea.</title>
        <authorList>
            <person name="Zhang D.-C."/>
        </authorList>
    </citation>
    <scope>NUCLEOTIDE SEQUENCE [LARGE SCALE GENOMIC DNA]</scope>
    <source>
        <strain evidence="16 17">KN72</strain>
    </source>
</reference>
<comment type="cofactor">
    <cofactor evidence="1 12 14">
        <name>FMN</name>
        <dbReference type="ChEBI" id="CHEBI:58210"/>
    </cofactor>
</comment>
<dbReference type="RefSeq" id="WP_169626391.1">
    <property type="nucleotide sequence ID" value="NZ_JABBNT010000005.1"/>
</dbReference>
<dbReference type="CDD" id="cd02801">
    <property type="entry name" value="DUS_like_FMN"/>
    <property type="match status" value="1"/>
</dbReference>
<evidence type="ECO:0000256" key="10">
    <source>
        <dbReference type="ARBA" id="ARBA00048205"/>
    </source>
</evidence>
<evidence type="ECO:0000256" key="5">
    <source>
        <dbReference type="ARBA" id="ARBA00022643"/>
    </source>
</evidence>
<name>A0A7Y0E3X8_9PROT</name>
<evidence type="ECO:0000256" key="9">
    <source>
        <dbReference type="ARBA" id="ARBA00023002"/>
    </source>
</evidence>
<comment type="catalytic activity">
    <reaction evidence="10">
        <text>a 5,6-dihydrouridine in tRNA + NADP(+) = a uridine in tRNA + NADPH + H(+)</text>
        <dbReference type="Rhea" id="RHEA:23624"/>
        <dbReference type="Rhea" id="RHEA-COMP:13339"/>
        <dbReference type="Rhea" id="RHEA-COMP:13887"/>
        <dbReference type="ChEBI" id="CHEBI:15378"/>
        <dbReference type="ChEBI" id="CHEBI:57783"/>
        <dbReference type="ChEBI" id="CHEBI:58349"/>
        <dbReference type="ChEBI" id="CHEBI:65315"/>
        <dbReference type="ChEBI" id="CHEBI:74443"/>
    </reaction>
</comment>
<feature type="binding site" evidence="14">
    <location>
        <position position="151"/>
    </location>
    <ligand>
        <name>FMN</name>
        <dbReference type="ChEBI" id="CHEBI:58210"/>
    </ligand>
</feature>